<dbReference type="OrthoDB" id="167962at2759"/>
<keyword evidence="1" id="KW-0175">Coiled coil</keyword>
<evidence type="ECO:0000256" key="1">
    <source>
        <dbReference type="SAM" id="Coils"/>
    </source>
</evidence>
<dbReference type="EMBL" id="MBAD02002443">
    <property type="protein sequence ID" value="RLN47516.1"/>
    <property type="molecule type" value="Genomic_DNA"/>
</dbReference>
<evidence type="ECO:0000313" key="4">
    <source>
        <dbReference type="Proteomes" id="UP000277300"/>
    </source>
</evidence>
<dbReference type="EMBL" id="MBDO02000021">
    <property type="protein sequence ID" value="RLN67618.1"/>
    <property type="molecule type" value="Genomic_DNA"/>
</dbReference>
<organism evidence="3 4">
    <name type="scientific">Phytophthora kernoviae</name>
    <dbReference type="NCBI Taxonomy" id="325452"/>
    <lineage>
        <taxon>Eukaryota</taxon>
        <taxon>Sar</taxon>
        <taxon>Stramenopiles</taxon>
        <taxon>Oomycota</taxon>
        <taxon>Peronosporomycetes</taxon>
        <taxon>Peronosporales</taxon>
        <taxon>Peronosporaceae</taxon>
        <taxon>Phytophthora</taxon>
    </lineage>
</organism>
<feature type="coiled-coil region" evidence="1">
    <location>
        <begin position="15"/>
        <end position="201"/>
    </location>
</feature>
<dbReference type="Proteomes" id="UP000277300">
    <property type="component" value="Unassembled WGS sequence"/>
</dbReference>
<accession>A0A3F2RZY4</accession>
<comment type="caution">
    <text evidence="3">The sequence shown here is derived from an EMBL/GenBank/DDBJ whole genome shotgun (WGS) entry which is preliminary data.</text>
</comment>
<evidence type="ECO:0000313" key="2">
    <source>
        <dbReference type="EMBL" id="RLN47516.1"/>
    </source>
</evidence>
<proteinExistence type="predicted"/>
<dbReference type="AlphaFoldDB" id="A0A3F2RZY4"/>
<reference evidence="4 5" key="1">
    <citation type="submission" date="2018-07" db="EMBL/GenBank/DDBJ databases">
        <title>Genome sequencing of oomycete isolates from Chile give support for New Zealand origin for Phytophthora kernoviae and make available the first Nothophytophthora sp. genome.</title>
        <authorList>
            <person name="Studholme D.J."/>
            <person name="Sanfuentes E."/>
            <person name="Panda P."/>
            <person name="Hill R."/>
            <person name="Sambles C."/>
            <person name="Grant M."/>
            <person name="Williams N.M."/>
            <person name="Mcdougal R.L."/>
        </authorList>
    </citation>
    <scope>NUCLEOTIDE SEQUENCE [LARGE SCALE GENOMIC DNA]</scope>
    <source>
        <strain evidence="3">Chile6</strain>
        <strain evidence="2">Chile7</strain>
    </source>
</reference>
<evidence type="ECO:0000313" key="5">
    <source>
        <dbReference type="Proteomes" id="UP000284657"/>
    </source>
</evidence>
<evidence type="ECO:0000313" key="3">
    <source>
        <dbReference type="EMBL" id="RLN67618.1"/>
    </source>
</evidence>
<protein>
    <submittedName>
        <fullName evidence="3">Uncharacterized protein</fullName>
    </submittedName>
</protein>
<gene>
    <name evidence="2" type="ORF">BBJ29_000608</name>
    <name evidence="3" type="ORF">BBP00_00001505</name>
</gene>
<sequence length="310" mass="34370">MAQLQEAQRSSRDACVAAEQQAQELARAQRTLRAQSEELRLAQESNEKSAEASNALLASWRDKFQASAKAAAAAEATVQELEAKVRVQGEEIMKQTFVMQTKAQEMERFKEHEAARSRAEAAAQAAALAEAEAEAKRVKAKALEEKRRIKVSAEDSNRGLRGMEEKVYALENALHNAETATKDLEKENAELSQRMRDMQVRDSEGDESELDEEFDEVERDELELNNALQHVVATVFPTLAPVESDTSLDENIAQYEDSTRSPLKDIYPGPVNPGTVVSTGNMVPRSELNALRVLSSSANATDWKLRGCYD</sequence>
<dbReference type="Proteomes" id="UP000284657">
    <property type="component" value="Unassembled WGS sequence"/>
</dbReference>
<name>A0A3F2RZY4_9STRA</name>